<sequence length="289" mass="32882">MTWTAVVHPTIMVPLQDSILHLQQRNEIQRERTHNLNKVTALMQQDEQNLLVQAHETREHVTAGRAFRTEVEAQICRAQHLDRELATQIEAEEVKLQWIRGEVDRLHTQNGSADLEVAQINKETDQLVAATAELRVHHERQEVGRDNVAAQRAIKCEMVGMLRQFPRNEVLQARALRALLVMCKKPKLWLQVLRNGLQDALIEVLQQQPRHSIVYLGACHLITLLLATANDLVPMETWRTRDLVDALLAAYKSVNPESATIRDEVCTATAETFRCLKAVPELQDIDTSG</sequence>
<dbReference type="AlphaFoldDB" id="A0A9W6X6K7"/>
<dbReference type="OrthoDB" id="539213at2759"/>
<organism evidence="1 2">
    <name type="scientific">Phytophthora lilii</name>
    <dbReference type="NCBI Taxonomy" id="2077276"/>
    <lineage>
        <taxon>Eukaryota</taxon>
        <taxon>Sar</taxon>
        <taxon>Stramenopiles</taxon>
        <taxon>Oomycota</taxon>
        <taxon>Peronosporomycetes</taxon>
        <taxon>Peronosporales</taxon>
        <taxon>Peronosporaceae</taxon>
        <taxon>Phytophthora</taxon>
    </lineage>
</organism>
<name>A0A9W6X6K7_9STRA</name>
<dbReference type="EMBL" id="BSXW01000997">
    <property type="protein sequence ID" value="GMF32564.1"/>
    <property type="molecule type" value="Genomic_DNA"/>
</dbReference>
<proteinExistence type="predicted"/>
<dbReference type="Proteomes" id="UP001165083">
    <property type="component" value="Unassembled WGS sequence"/>
</dbReference>
<keyword evidence="2" id="KW-1185">Reference proteome</keyword>
<dbReference type="SUPFAM" id="SSF48371">
    <property type="entry name" value="ARM repeat"/>
    <property type="match status" value="1"/>
</dbReference>
<gene>
    <name evidence="1" type="ORF">Plil01_001392100</name>
</gene>
<protein>
    <submittedName>
        <fullName evidence="1">Unnamed protein product</fullName>
    </submittedName>
</protein>
<comment type="caution">
    <text evidence="1">The sequence shown here is derived from an EMBL/GenBank/DDBJ whole genome shotgun (WGS) entry which is preliminary data.</text>
</comment>
<reference evidence="1" key="1">
    <citation type="submission" date="2023-04" db="EMBL/GenBank/DDBJ databases">
        <title>Phytophthora lilii NBRC 32176.</title>
        <authorList>
            <person name="Ichikawa N."/>
            <person name="Sato H."/>
            <person name="Tonouchi N."/>
        </authorList>
    </citation>
    <scope>NUCLEOTIDE SEQUENCE</scope>
    <source>
        <strain evidence="1">NBRC 32176</strain>
    </source>
</reference>
<dbReference type="InterPro" id="IPR016024">
    <property type="entry name" value="ARM-type_fold"/>
</dbReference>
<evidence type="ECO:0000313" key="1">
    <source>
        <dbReference type="EMBL" id="GMF32564.1"/>
    </source>
</evidence>
<accession>A0A9W6X6K7</accession>
<evidence type="ECO:0000313" key="2">
    <source>
        <dbReference type="Proteomes" id="UP001165083"/>
    </source>
</evidence>